<feature type="transmembrane region" description="Helical" evidence="1">
    <location>
        <begin position="83"/>
        <end position="105"/>
    </location>
</feature>
<feature type="transmembrane region" description="Helical" evidence="1">
    <location>
        <begin position="139"/>
        <end position="163"/>
    </location>
</feature>
<proteinExistence type="predicted"/>
<keyword evidence="1" id="KW-1133">Transmembrane helix</keyword>
<evidence type="ECO:0000313" key="3">
    <source>
        <dbReference type="Proteomes" id="UP000262882"/>
    </source>
</evidence>
<evidence type="ECO:0000256" key="1">
    <source>
        <dbReference type="SAM" id="Phobius"/>
    </source>
</evidence>
<dbReference type="Proteomes" id="UP000262882">
    <property type="component" value="Unassembled WGS sequence"/>
</dbReference>
<protein>
    <submittedName>
        <fullName evidence="2">Uncharacterized protein</fullName>
    </submittedName>
</protein>
<dbReference type="EMBL" id="QVNQ01000006">
    <property type="protein sequence ID" value="RFS83403.1"/>
    <property type="molecule type" value="Genomic_DNA"/>
</dbReference>
<name>A0A372GEB0_9ACTN</name>
<reference evidence="2 3" key="1">
    <citation type="submission" date="2018-08" db="EMBL/GenBank/DDBJ databases">
        <title>Actinomadura spongicola sp. nov., isolated from marine sponge Leucetta chagosensis.</title>
        <authorList>
            <person name="Li L."/>
            <person name="Lin H.W."/>
        </authorList>
    </citation>
    <scope>NUCLEOTIDE SEQUENCE [LARGE SCALE GENOMIC DNA]</scope>
    <source>
        <strain evidence="2 3">LHW52907</strain>
    </source>
</reference>
<feature type="transmembrane region" description="Helical" evidence="1">
    <location>
        <begin position="172"/>
        <end position="191"/>
    </location>
</feature>
<organism evidence="2 3">
    <name type="scientific">Actinomadura spongiicola</name>
    <dbReference type="NCBI Taxonomy" id="2303421"/>
    <lineage>
        <taxon>Bacteria</taxon>
        <taxon>Bacillati</taxon>
        <taxon>Actinomycetota</taxon>
        <taxon>Actinomycetes</taxon>
        <taxon>Streptosporangiales</taxon>
        <taxon>Thermomonosporaceae</taxon>
        <taxon>Actinomadura</taxon>
    </lineage>
</organism>
<feature type="transmembrane region" description="Helical" evidence="1">
    <location>
        <begin position="43"/>
        <end position="71"/>
    </location>
</feature>
<sequence length="202" mass="21120">MGVAYGCLLLVTGFSAVLLFEFSVDLGLDFVTDPQDDRQRLAAWRGAAVLAYTSGSEVGQVCAVIAGALAARWLGRERRWSRLVAAVGAGAGLATTGLGVARWMAADRMGELAKNRIEIDGAQGLYKDLDPTLRRHGCVLAAIAVAFVLYLVAAGIGGAAALLEPLWLRSSVLAAVVATSIVVMPVVHYLVSHELTPSGRSG</sequence>
<keyword evidence="3" id="KW-1185">Reference proteome</keyword>
<keyword evidence="1" id="KW-0472">Membrane</keyword>
<comment type="caution">
    <text evidence="2">The sequence shown here is derived from an EMBL/GenBank/DDBJ whole genome shotgun (WGS) entry which is preliminary data.</text>
</comment>
<accession>A0A372GEB0</accession>
<evidence type="ECO:0000313" key="2">
    <source>
        <dbReference type="EMBL" id="RFS83403.1"/>
    </source>
</evidence>
<keyword evidence="1" id="KW-0812">Transmembrane</keyword>
<dbReference type="AlphaFoldDB" id="A0A372GEB0"/>
<gene>
    <name evidence="2" type="ORF">D0T12_20325</name>
</gene>